<evidence type="ECO:0000256" key="11">
    <source>
        <dbReference type="SAM" id="Phobius"/>
    </source>
</evidence>
<keyword evidence="10" id="KW-0393">Immunoglobulin domain</keyword>
<evidence type="ECO:0000259" key="13">
    <source>
        <dbReference type="PROSITE" id="PS50835"/>
    </source>
</evidence>
<keyword evidence="4 12" id="KW-0732">Signal</keyword>
<keyword evidence="9" id="KW-0325">Glycoprotein</keyword>
<comment type="subcellular location">
    <subcellularLocation>
        <location evidence="1">Cell membrane</location>
        <topology evidence="1">Single-pass type I membrane protein</topology>
    </subcellularLocation>
</comment>
<comment type="caution">
    <text evidence="14">The sequence shown here is derived from an EMBL/GenBank/DDBJ whole genome shotgun (WGS) entry which is preliminary data.</text>
</comment>
<keyword evidence="6 11" id="KW-0472">Membrane</keyword>
<dbReference type="AlphaFoldDB" id="A0AAD8DE11"/>
<accession>A0AAD8DE11</accession>
<evidence type="ECO:0000256" key="3">
    <source>
        <dbReference type="ARBA" id="ARBA00022692"/>
    </source>
</evidence>
<keyword evidence="5 11" id="KW-1133">Transmembrane helix</keyword>
<dbReference type="InterPro" id="IPR051713">
    <property type="entry name" value="T-cell_Activation_Regulation"/>
</dbReference>
<dbReference type="EMBL" id="JAGXEW010000009">
    <property type="protein sequence ID" value="KAK1167615.1"/>
    <property type="molecule type" value="Genomic_DNA"/>
</dbReference>
<dbReference type="PANTHER" id="PTHR25466:SF2">
    <property type="entry name" value="T-LYMPHOCYTE ACTIVATION ANTIGEN CD86"/>
    <property type="match status" value="1"/>
</dbReference>
<dbReference type="GO" id="GO:0031295">
    <property type="term" value="P:T cell costimulation"/>
    <property type="evidence" value="ECO:0007669"/>
    <property type="project" value="TreeGrafter"/>
</dbReference>
<evidence type="ECO:0000313" key="15">
    <source>
        <dbReference type="Proteomes" id="UP001230051"/>
    </source>
</evidence>
<evidence type="ECO:0000256" key="1">
    <source>
        <dbReference type="ARBA" id="ARBA00004251"/>
    </source>
</evidence>
<feature type="signal peptide" evidence="12">
    <location>
        <begin position="1"/>
        <end position="24"/>
    </location>
</feature>
<dbReference type="PROSITE" id="PS50835">
    <property type="entry name" value="IG_LIKE"/>
    <property type="match status" value="2"/>
</dbReference>
<evidence type="ECO:0000256" key="7">
    <source>
        <dbReference type="ARBA" id="ARBA00023157"/>
    </source>
</evidence>
<keyword evidence="15" id="KW-1185">Reference proteome</keyword>
<dbReference type="Proteomes" id="UP001230051">
    <property type="component" value="Unassembled WGS sequence"/>
</dbReference>
<evidence type="ECO:0000256" key="2">
    <source>
        <dbReference type="ARBA" id="ARBA00022475"/>
    </source>
</evidence>
<dbReference type="GO" id="GO:0007166">
    <property type="term" value="P:cell surface receptor signaling pathway"/>
    <property type="evidence" value="ECO:0007669"/>
    <property type="project" value="TreeGrafter"/>
</dbReference>
<dbReference type="Pfam" id="PF07686">
    <property type="entry name" value="V-set"/>
    <property type="match status" value="1"/>
</dbReference>
<dbReference type="InterPro" id="IPR013783">
    <property type="entry name" value="Ig-like_fold"/>
</dbReference>
<keyword evidence="7" id="KW-1015">Disulfide bond</keyword>
<proteinExistence type="predicted"/>
<evidence type="ECO:0000313" key="14">
    <source>
        <dbReference type="EMBL" id="KAK1167615.1"/>
    </source>
</evidence>
<dbReference type="Gene3D" id="2.60.40.10">
    <property type="entry name" value="Immunoglobulins"/>
    <property type="match status" value="2"/>
</dbReference>
<evidence type="ECO:0000256" key="10">
    <source>
        <dbReference type="ARBA" id="ARBA00023319"/>
    </source>
</evidence>
<evidence type="ECO:0000256" key="9">
    <source>
        <dbReference type="ARBA" id="ARBA00023180"/>
    </source>
</evidence>
<reference evidence="14" key="1">
    <citation type="submission" date="2022-02" db="EMBL/GenBank/DDBJ databases">
        <title>Atlantic sturgeon de novo genome assembly.</title>
        <authorList>
            <person name="Stock M."/>
            <person name="Klopp C."/>
            <person name="Guiguen Y."/>
            <person name="Cabau C."/>
            <person name="Parinello H."/>
            <person name="Santidrian Yebra-Pimentel E."/>
            <person name="Kuhl H."/>
            <person name="Dirks R.P."/>
            <person name="Guessner J."/>
            <person name="Wuertz S."/>
            <person name="Du K."/>
            <person name="Schartl M."/>
        </authorList>
    </citation>
    <scope>NUCLEOTIDE SEQUENCE</scope>
    <source>
        <strain evidence="14">STURGEONOMICS-FGT-2020</strain>
        <tissue evidence="14">Whole blood</tissue>
    </source>
</reference>
<dbReference type="InterPro" id="IPR013106">
    <property type="entry name" value="Ig_V-set"/>
</dbReference>
<keyword evidence="3 11" id="KW-0812">Transmembrane</keyword>
<dbReference type="GO" id="GO:0042102">
    <property type="term" value="P:positive regulation of T cell proliferation"/>
    <property type="evidence" value="ECO:0007669"/>
    <property type="project" value="TreeGrafter"/>
</dbReference>
<dbReference type="GO" id="GO:0042130">
    <property type="term" value="P:negative regulation of T cell proliferation"/>
    <property type="evidence" value="ECO:0007669"/>
    <property type="project" value="TreeGrafter"/>
</dbReference>
<protein>
    <recommendedName>
        <fullName evidence="13">Ig-like domain-containing protein</fullName>
    </recommendedName>
</protein>
<dbReference type="InterPro" id="IPR013162">
    <property type="entry name" value="CD80_C2-set"/>
</dbReference>
<feature type="domain" description="Ig-like" evidence="13">
    <location>
        <begin position="116"/>
        <end position="221"/>
    </location>
</feature>
<dbReference type="SUPFAM" id="SSF48726">
    <property type="entry name" value="Immunoglobulin"/>
    <property type="match status" value="2"/>
</dbReference>
<dbReference type="GO" id="GO:0009897">
    <property type="term" value="C:external side of plasma membrane"/>
    <property type="evidence" value="ECO:0007669"/>
    <property type="project" value="TreeGrafter"/>
</dbReference>
<dbReference type="PROSITE" id="PS51257">
    <property type="entry name" value="PROKAR_LIPOPROTEIN"/>
    <property type="match status" value="1"/>
</dbReference>
<feature type="domain" description="Ig-like" evidence="13">
    <location>
        <begin position="34"/>
        <end position="111"/>
    </location>
</feature>
<dbReference type="GO" id="GO:0006955">
    <property type="term" value="P:immune response"/>
    <property type="evidence" value="ECO:0007669"/>
    <property type="project" value="TreeGrafter"/>
</dbReference>
<feature type="chain" id="PRO_5041978092" description="Ig-like domain-containing protein" evidence="12">
    <location>
        <begin position="25"/>
        <end position="274"/>
    </location>
</feature>
<organism evidence="14 15">
    <name type="scientific">Acipenser oxyrinchus oxyrinchus</name>
    <dbReference type="NCBI Taxonomy" id="40147"/>
    <lineage>
        <taxon>Eukaryota</taxon>
        <taxon>Metazoa</taxon>
        <taxon>Chordata</taxon>
        <taxon>Craniata</taxon>
        <taxon>Vertebrata</taxon>
        <taxon>Euteleostomi</taxon>
        <taxon>Actinopterygii</taxon>
        <taxon>Chondrostei</taxon>
        <taxon>Acipenseriformes</taxon>
        <taxon>Acipenseridae</taxon>
        <taxon>Acipenser</taxon>
    </lineage>
</organism>
<evidence type="ECO:0000256" key="4">
    <source>
        <dbReference type="ARBA" id="ARBA00022729"/>
    </source>
</evidence>
<evidence type="ECO:0000256" key="6">
    <source>
        <dbReference type="ARBA" id="ARBA00023136"/>
    </source>
</evidence>
<dbReference type="InterPro" id="IPR036179">
    <property type="entry name" value="Ig-like_dom_sf"/>
</dbReference>
<gene>
    <name evidence="14" type="ORF">AOXY_G10343</name>
</gene>
<evidence type="ECO:0000256" key="12">
    <source>
        <dbReference type="SAM" id="SignalP"/>
    </source>
</evidence>
<name>A0AAD8DE11_ACIOX</name>
<sequence>MKKPRARNLLSAFCLLASLFTVACVNSPIIGIIGEAVMLPCPCMLPMNLDQLYLYWQIQGTVVDTFINGEASRSHQDIMYQNRTKLFVRENNTCSLLLSQLSVKDEKTYECLHGSPHITKNDVSLLVAVNYTPPVLQVPSEQPRGRYTCTATGGFPEATIHWLLDNQPLPWNPEPQQSVLDESTGRYNVTSTLAANISQDSTLTCIVENKRLNVNLSQTLNSPSIQDTPQNHIVIPVVVVSCCGVIVVVCLGITMMRRYLRTSRRTIQHNNTVV</sequence>
<evidence type="ECO:0000256" key="5">
    <source>
        <dbReference type="ARBA" id="ARBA00022989"/>
    </source>
</evidence>
<dbReference type="GO" id="GO:0071222">
    <property type="term" value="P:cellular response to lipopolysaccharide"/>
    <property type="evidence" value="ECO:0007669"/>
    <property type="project" value="TreeGrafter"/>
</dbReference>
<keyword evidence="8" id="KW-0675">Receptor</keyword>
<feature type="transmembrane region" description="Helical" evidence="11">
    <location>
        <begin position="233"/>
        <end position="255"/>
    </location>
</feature>
<keyword evidence="2" id="KW-1003">Cell membrane</keyword>
<dbReference type="Pfam" id="PF08205">
    <property type="entry name" value="C2-set_2"/>
    <property type="match status" value="1"/>
</dbReference>
<evidence type="ECO:0000256" key="8">
    <source>
        <dbReference type="ARBA" id="ARBA00023170"/>
    </source>
</evidence>
<dbReference type="CDD" id="cd00098">
    <property type="entry name" value="IgC1"/>
    <property type="match status" value="1"/>
</dbReference>
<dbReference type="InterPro" id="IPR007110">
    <property type="entry name" value="Ig-like_dom"/>
</dbReference>
<dbReference type="PANTHER" id="PTHR25466">
    <property type="entry name" value="T-LYMPHOCYTE ACTIVATION ANTIGEN"/>
    <property type="match status" value="1"/>
</dbReference>